<dbReference type="CDD" id="cd04950">
    <property type="entry name" value="GT4_TuaH-like"/>
    <property type="match status" value="1"/>
</dbReference>
<comment type="caution">
    <text evidence="1">The sequence shown here is derived from an EMBL/GenBank/DDBJ whole genome shotgun (WGS) entry which is preliminary data.</text>
</comment>
<sequence>MENSHMPPQLQNLPSSQQHLLVCLSHLRWQFVHQRPQHLMSYAARKCRVIFLEEPIFSEDIVGAELRMHNDASGVRVAIPHVPSSISEENVVEAQRSLLDQMLEPYADHHITFWYYTPMALRFSDHQVPHLCVYDCMDELSAFRGAPPELTLLESRLFDLADLVFTGGQSLYESKKSRHASVHAFPSSIDKAHFSRARQGKAADPEDQKHIPRPRIGFFGVVDERMDIDLVAALAGLRPEWQLVMIGPVVKIDPASLPRRPNIHWLGMKSYAELPAYLAGWDAGFMPFAINEATRFISPTKTPEFLAAGLPVVSTPIQDVQRPYGKLGLVGIAATAEEMAAQLETVMSGPRDEWRKAVDRHLADMSWQSTWAAMEHLMRRHARLNVPASEQSARGATAHV</sequence>
<dbReference type="Pfam" id="PF13692">
    <property type="entry name" value="Glyco_trans_1_4"/>
    <property type="match status" value="1"/>
</dbReference>
<name>A0ABR7R4S1_9PROT</name>
<protein>
    <submittedName>
        <fullName evidence="1">Glycosyltransferase family 1 protein</fullName>
    </submittedName>
</protein>
<dbReference type="EMBL" id="JACTUZ010000016">
    <property type="protein sequence ID" value="MBC9176625.1"/>
    <property type="molecule type" value="Genomic_DNA"/>
</dbReference>
<dbReference type="PANTHER" id="PTHR12526">
    <property type="entry name" value="GLYCOSYLTRANSFERASE"/>
    <property type="match status" value="1"/>
</dbReference>
<dbReference type="PANTHER" id="PTHR12526:SF630">
    <property type="entry name" value="GLYCOSYLTRANSFERASE"/>
    <property type="match status" value="1"/>
</dbReference>
<keyword evidence="2" id="KW-1185">Reference proteome</keyword>
<accession>A0ABR7R4S1</accession>
<evidence type="ECO:0000313" key="1">
    <source>
        <dbReference type="EMBL" id="MBC9176625.1"/>
    </source>
</evidence>
<dbReference type="Proteomes" id="UP000603940">
    <property type="component" value="Unassembled WGS sequence"/>
</dbReference>
<proteinExistence type="predicted"/>
<organism evidence="1 2">
    <name type="scientific">Pseudoroseomonas ludipueritiae</name>
    <dbReference type="NCBI Taxonomy" id="198093"/>
    <lineage>
        <taxon>Bacteria</taxon>
        <taxon>Pseudomonadati</taxon>
        <taxon>Pseudomonadota</taxon>
        <taxon>Alphaproteobacteria</taxon>
        <taxon>Acetobacterales</taxon>
        <taxon>Acetobacteraceae</taxon>
        <taxon>Pseudoroseomonas</taxon>
    </lineage>
</organism>
<evidence type="ECO:0000313" key="2">
    <source>
        <dbReference type="Proteomes" id="UP000603940"/>
    </source>
</evidence>
<reference evidence="1 2" key="1">
    <citation type="journal article" date="2009" name="Int. J. Syst. Evol. Microbiol.">
        <title>Transfer of Teichococcus ludipueritiae and Muricoccus roseus to the genus Roseomonas, as Roseomonas ludipueritiae comb. nov. and Roseomonas rosea comb. nov., respectively, and emended description of the genus Roseomonas.</title>
        <authorList>
            <person name="Sanchez-Porro C."/>
            <person name="Gallego V."/>
            <person name="Busse H.J."/>
            <person name="Kampfer P."/>
            <person name="Ventosa A."/>
        </authorList>
    </citation>
    <scope>NUCLEOTIDE SEQUENCE [LARGE SCALE GENOMIC DNA]</scope>
    <source>
        <strain evidence="1 2">DSM 14915</strain>
    </source>
</reference>
<dbReference type="Gene3D" id="3.40.50.2000">
    <property type="entry name" value="Glycogen Phosphorylase B"/>
    <property type="match status" value="1"/>
</dbReference>
<dbReference type="SUPFAM" id="SSF53756">
    <property type="entry name" value="UDP-Glycosyltransferase/glycogen phosphorylase"/>
    <property type="match status" value="1"/>
</dbReference>
<gene>
    <name evidence="1" type="ORF">IBL25_06680</name>
</gene>